<evidence type="ECO:0000259" key="2">
    <source>
        <dbReference type="PROSITE" id="PS50181"/>
    </source>
</evidence>
<protein>
    <recommendedName>
        <fullName evidence="2">F-box domain-containing protein</fullName>
    </recommendedName>
</protein>
<comment type="caution">
    <text evidence="3">The sequence shown here is derived from an EMBL/GenBank/DDBJ whole genome shotgun (WGS) entry which is preliminary data.</text>
</comment>
<dbReference type="Proteomes" id="UP001205105">
    <property type="component" value="Unassembled WGS sequence"/>
</dbReference>
<comment type="subcellular location">
    <subcellularLocation>
        <location evidence="1">Cytoplasm</location>
        <location evidence="1">Cytoskeleton</location>
        <location evidence="1">Cilium axoneme</location>
    </subcellularLocation>
</comment>
<organism evidence="3 4">
    <name type="scientific">Chlorella ohadii</name>
    <dbReference type="NCBI Taxonomy" id="2649997"/>
    <lineage>
        <taxon>Eukaryota</taxon>
        <taxon>Viridiplantae</taxon>
        <taxon>Chlorophyta</taxon>
        <taxon>core chlorophytes</taxon>
        <taxon>Trebouxiophyceae</taxon>
        <taxon>Chlorellales</taxon>
        <taxon>Chlorellaceae</taxon>
        <taxon>Chlorella clade</taxon>
        <taxon>Chlorella</taxon>
    </lineage>
</organism>
<dbReference type="InterPro" id="IPR032675">
    <property type="entry name" value="LRR_dom_sf"/>
</dbReference>
<dbReference type="EMBL" id="JADXDR010000018">
    <property type="protein sequence ID" value="KAI7845400.1"/>
    <property type="molecule type" value="Genomic_DNA"/>
</dbReference>
<dbReference type="InterPro" id="IPR036047">
    <property type="entry name" value="F-box-like_dom_sf"/>
</dbReference>
<dbReference type="Gene3D" id="3.80.10.10">
    <property type="entry name" value="Ribonuclease Inhibitor"/>
    <property type="match status" value="1"/>
</dbReference>
<dbReference type="PROSITE" id="PS50181">
    <property type="entry name" value="FBOX"/>
    <property type="match status" value="1"/>
</dbReference>
<sequence length="360" mass="38642">MAARSRVRATQQANIVVPAVKLTELPEAVLATCLAHLDLKQRLGPVSLACKRFAAAALSPELLREMDVELMSLPAVRSFAAFLARHGQQLQRLKLHCDDETEEGGAAAAAAVTACLSFAGAGRQLVELRVAQLPRLSSLFLHTCGYSPASLGALSRLSGCLTRLEISNATIPGSLSALTKLRHLRLWGCDTPEGDDAVLSAALTHLRQLKRLIVFARGAAVPAALAGLPNLQLCYLDIVCNAAPPLPARPWLASLRWLHYNVDGLVVSTAALQAAAALDFLEGSTFISKEVDWSSPAADAFFDWLAQHPPLRRVYFDAAEGGAFDSGVFATHVMRLAGRRPSLELEGDAEPDMRDLIDEK</sequence>
<name>A0AAD5DZZ2_9CHLO</name>
<dbReference type="AlphaFoldDB" id="A0AAD5DZZ2"/>
<dbReference type="SUPFAM" id="SSF81383">
    <property type="entry name" value="F-box domain"/>
    <property type="match status" value="1"/>
</dbReference>
<proteinExistence type="predicted"/>
<evidence type="ECO:0000313" key="3">
    <source>
        <dbReference type="EMBL" id="KAI7845400.1"/>
    </source>
</evidence>
<dbReference type="InterPro" id="IPR001810">
    <property type="entry name" value="F-box_dom"/>
</dbReference>
<gene>
    <name evidence="3" type="ORF">COHA_001105</name>
</gene>
<evidence type="ECO:0000256" key="1">
    <source>
        <dbReference type="ARBA" id="ARBA00004430"/>
    </source>
</evidence>
<dbReference type="GO" id="GO:0005930">
    <property type="term" value="C:axoneme"/>
    <property type="evidence" value="ECO:0007669"/>
    <property type="project" value="UniProtKB-SubCell"/>
</dbReference>
<feature type="domain" description="F-box" evidence="2">
    <location>
        <begin position="19"/>
        <end position="66"/>
    </location>
</feature>
<keyword evidence="4" id="KW-1185">Reference proteome</keyword>
<accession>A0AAD5DZZ2</accession>
<reference evidence="3" key="1">
    <citation type="submission" date="2020-11" db="EMBL/GenBank/DDBJ databases">
        <title>Chlorella ohadii genome sequencing and assembly.</title>
        <authorList>
            <person name="Murik O."/>
            <person name="Treves H."/>
            <person name="Kedem I."/>
            <person name="Shotland Y."/>
            <person name="Kaplan A."/>
        </authorList>
    </citation>
    <scope>NUCLEOTIDE SEQUENCE</scope>
    <source>
        <strain evidence="3">1</strain>
    </source>
</reference>
<dbReference type="SUPFAM" id="SSF52047">
    <property type="entry name" value="RNI-like"/>
    <property type="match status" value="1"/>
</dbReference>
<evidence type="ECO:0000313" key="4">
    <source>
        <dbReference type="Proteomes" id="UP001205105"/>
    </source>
</evidence>